<accession>A0A6N3H4B7</accession>
<gene>
    <name evidence="1" type="ORF">PALFYP105_00809</name>
</gene>
<sequence length="174" mass="20324">MEYNVVTSRQGCLDMLEMELDVHTGFVAINNYPIELKDVDTFKHSAFYKFFSPLTKIGSFYFAIDNVKWKGQIFILELRPSAFSFTPSLFLTSKDGSFYKTLNDWGKRASQSNLSDEQQRLTSWVESEITSKPKLKITNPPYGFQWAHEWGSIVVQSNEKKLRLWFLYQMECLT</sequence>
<name>A0A6N3H4B7_ENTAG</name>
<reference evidence="1" key="1">
    <citation type="submission" date="2019-11" db="EMBL/GenBank/DDBJ databases">
        <authorList>
            <person name="Feng L."/>
        </authorList>
    </citation>
    <scope>NUCLEOTIDE SEQUENCE</scope>
    <source>
        <strain evidence="1">PagglomeransLFYP105</strain>
    </source>
</reference>
<proteinExistence type="predicted"/>
<dbReference type="EMBL" id="CACRUS010000028">
    <property type="protein sequence ID" value="VYU71694.1"/>
    <property type="molecule type" value="Genomic_DNA"/>
</dbReference>
<protein>
    <submittedName>
        <fullName evidence="1">Uncharacterized protein</fullName>
    </submittedName>
</protein>
<dbReference type="AlphaFoldDB" id="A0A6N3H4B7"/>
<organism evidence="1">
    <name type="scientific">Enterobacter agglomerans</name>
    <name type="common">Erwinia herbicola</name>
    <name type="synonym">Pantoea agglomerans</name>
    <dbReference type="NCBI Taxonomy" id="549"/>
    <lineage>
        <taxon>Bacteria</taxon>
        <taxon>Pseudomonadati</taxon>
        <taxon>Pseudomonadota</taxon>
        <taxon>Gammaproteobacteria</taxon>
        <taxon>Enterobacterales</taxon>
        <taxon>Erwiniaceae</taxon>
        <taxon>Pantoea</taxon>
        <taxon>Pantoea agglomerans group</taxon>
    </lineage>
</organism>
<evidence type="ECO:0000313" key="1">
    <source>
        <dbReference type="EMBL" id="VYU71694.1"/>
    </source>
</evidence>